<comment type="caution">
    <text evidence="2">The sequence shown here is derived from an EMBL/GenBank/DDBJ whole genome shotgun (WGS) entry which is preliminary data.</text>
</comment>
<protein>
    <submittedName>
        <fullName evidence="2">Uncharacterized protein</fullName>
    </submittedName>
</protein>
<feature type="region of interest" description="Disordered" evidence="1">
    <location>
        <begin position="813"/>
        <end position="843"/>
    </location>
</feature>
<evidence type="ECO:0000256" key="1">
    <source>
        <dbReference type="SAM" id="MobiDB-lite"/>
    </source>
</evidence>
<feature type="compositionally biased region" description="Acidic residues" evidence="1">
    <location>
        <begin position="396"/>
        <end position="407"/>
    </location>
</feature>
<feature type="region of interest" description="Disordered" evidence="1">
    <location>
        <begin position="696"/>
        <end position="720"/>
    </location>
</feature>
<feature type="region of interest" description="Disordered" evidence="1">
    <location>
        <begin position="554"/>
        <end position="604"/>
    </location>
</feature>
<reference evidence="2 3" key="1">
    <citation type="submission" date="2024-09" db="EMBL/GenBank/DDBJ databases">
        <title>Chromosome-scale assembly of Riccia fluitans.</title>
        <authorList>
            <person name="Paukszto L."/>
            <person name="Sawicki J."/>
            <person name="Karawczyk K."/>
            <person name="Piernik-Szablinska J."/>
            <person name="Szczecinska M."/>
            <person name="Mazdziarz M."/>
        </authorList>
    </citation>
    <scope>NUCLEOTIDE SEQUENCE [LARGE SCALE GENOMIC DNA]</scope>
    <source>
        <strain evidence="2">Rf_01</strain>
        <tissue evidence="2">Aerial parts of the thallus</tissue>
    </source>
</reference>
<feature type="region of interest" description="Disordered" evidence="1">
    <location>
        <begin position="499"/>
        <end position="530"/>
    </location>
</feature>
<feature type="compositionally biased region" description="Low complexity" evidence="1">
    <location>
        <begin position="555"/>
        <end position="569"/>
    </location>
</feature>
<dbReference type="EMBL" id="JBHFFA010000006">
    <property type="protein sequence ID" value="KAL2619974.1"/>
    <property type="molecule type" value="Genomic_DNA"/>
</dbReference>
<feature type="compositionally biased region" description="Basic and acidic residues" evidence="1">
    <location>
        <begin position="284"/>
        <end position="297"/>
    </location>
</feature>
<dbReference type="Proteomes" id="UP001605036">
    <property type="component" value="Unassembled WGS sequence"/>
</dbReference>
<feature type="compositionally biased region" description="Polar residues" evidence="1">
    <location>
        <begin position="350"/>
        <end position="364"/>
    </location>
</feature>
<name>A0ABD1Y0L9_9MARC</name>
<sequence>MACLSLISKKTYLSFLPTRGALLLSVGAYHQRRPQLVFSEELVSEEYLVLHWSWHLSGRLSPIHSCVSEESTAFQGGQIRVRRTIYQVEEEIAIMEVHHSEKQSKSAASKVGKFGGRLLKSLFDSSPAEVLFHDRPLPKAKDKHKEREHKEATHRSSSNKSSSSTGYGNEGKPYTIANVSKGSPPHPTLQNSEDPIELSGHGFEEPNSSPLYPVARKNHHRQDTYDNFITPGIRAYPKPRESKENSKYSPEKDSPGRSSRTTSTETSSYSNNFESDADFSTDSTGDRISRREKERNQKALINRLHAEAMKMKLEKAEEEMQKLRMELDAYKSDSNSNAHSIDGGDRRNLSRINSLEGSSHSQNGGRRPQESHGTSFGSKGRLDSTPVKSTFFAADQDPEQQADDDSDREIPPANWIEGQPDLDPILGDTPVQVDNAWRSAQMYTFLQDAAAVNTVNAAVSSLKQEKTEKKVALEIQKSRAQSRSQSRVQSPTHAYHEELAQQQQALSHQQQPDSGYFHPSSTPLTRNNHSPAANIHQLQQHQQHQVHNIERSRTVETITSSSSSTSSQERVMKRTQSVESNSSNKSGHSPKTGGHSYTSPRPRSNTTIAERISRTHNVMHSNVQQPISTFSPDNEIHRPQQQLLPVDPTSSFQAEPAAVGYRQSTFQSNFQSSSHQVESDARQQVHLVSQTVDEKYQRHSSYYRQTPSPPQPEAFSQPQRQLEFPIQRQPAESFTQPELFGRHQQEQKQVEPEIHRKKQLQQQMDYREQQPSILPQQQSATASFPKQINHERARSMTFPFLPQLSLEVKPVHEPEETSVSSPLQLSPTSSGLITPTSMTPPTVFQSDEDRVAWQHQQTLERMYNARRNREALLMKQRGATAAR</sequence>
<feature type="compositionally biased region" description="Basic and acidic residues" evidence="1">
    <location>
        <begin position="133"/>
        <end position="154"/>
    </location>
</feature>
<feature type="compositionally biased region" description="Polar residues" evidence="1">
    <location>
        <begin position="519"/>
        <end position="530"/>
    </location>
</feature>
<feature type="compositionally biased region" description="Basic and acidic residues" evidence="1">
    <location>
        <begin position="742"/>
        <end position="754"/>
    </location>
</feature>
<feature type="compositionally biased region" description="Low complexity" evidence="1">
    <location>
        <begin position="257"/>
        <end position="274"/>
    </location>
</feature>
<gene>
    <name evidence="2" type="ORF">R1flu_000179</name>
</gene>
<feature type="region of interest" description="Disordered" evidence="1">
    <location>
        <begin position="742"/>
        <end position="764"/>
    </location>
</feature>
<dbReference type="AlphaFoldDB" id="A0ABD1Y0L9"/>
<organism evidence="2 3">
    <name type="scientific">Riccia fluitans</name>
    <dbReference type="NCBI Taxonomy" id="41844"/>
    <lineage>
        <taxon>Eukaryota</taxon>
        <taxon>Viridiplantae</taxon>
        <taxon>Streptophyta</taxon>
        <taxon>Embryophyta</taxon>
        <taxon>Marchantiophyta</taxon>
        <taxon>Marchantiopsida</taxon>
        <taxon>Marchantiidae</taxon>
        <taxon>Marchantiales</taxon>
        <taxon>Ricciaceae</taxon>
        <taxon>Riccia</taxon>
    </lineage>
</organism>
<keyword evidence="3" id="KW-1185">Reference proteome</keyword>
<proteinExistence type="predicted"/>
<evidence type="ECO:0000313" key="3">
    <source>
        <dbReference type="Proteomes" id="UP001605036"/>
    </source>
</evidence>
<evidence type="ECO:0000313" key="2">
    <source>
        <dbReference type="EMBL" id="KAL2619974.1"/>
    </source>
</evidence>
<feature type="compositionally biased region" description="Low complexity" evidence="1">
    <location>
        <begin position="500"/>
        <end position="511"/>
    </location>
</feature>
<feature type="region of interest" description="Disordered" evidence="1">
    <location>
        <begin position="329"/>
        <end position="425"/>
    </location>
</feature>
<accession>A0ABD1Y0L9</accession>
<feature type="region of interest" description="Disordered" evidence="1">
    <location>
        <begin position="133"/>
        <end position="298"/>
    </location>
</feature>
<feature type="compositionally biased region" description="Basic and acidic residues" evidence="1">
    <location>
        <begin position="238"/>
        <end position="255"/>
    </location>
</feature>
<feature type="compositionally biased region" description="Polar residues" evidence="1">
    <location>
        <begin position="817"/>
        <end position="843"/>
    </location>
</feature>
<feature type="compositionally biased region" description="Polar residues" evidence="1">
    <location>
        <begin position="574"/>
        <end position="604"/>
    </location>
</feature>